<reference evidence="1" key="1">
    <citation type="submission" date="2021-03" db="EMBL/GenBank/DDBJ databases">
        <title>Draft genome sequence of rust myrtle Austropuccinia psidii MF-1, a brazilian biotype.</title>
        <authorList>
            <person name="Quecine M.C."/>
            <person name="Pachon D.M.R."/>
            <person name="Bonatelli M.L."/>
            <person name="Correr F.H."/>
            <person name="Franceschini L.M."/>
            <person name="Leite T.F."/>
            <person name="Margarido G.R.A."/>
            <person name="Almeida C.A."/>
            <person name="Ferrarezi J.A."/>
            <person name="Labate C.A."/>
        </authorList>
    </citation>
    <scope>NUCLEOTIDE SEQUENCE</scope>
    <source>
        <strain evidence="1">MF-1</strain>
    </source>
</reference>
<accession>A0A9Q3DDE3</accession>
<protein>
    <submittedName>
        <fullName evidence="1">Uncharacterized protein</fullName>
    </submittedName>
</protein>
<dbReference type="EMBL" id="AVOT02016199">
    <property type="protein sequence ID" value="MBW0501194.1"/>
    <property type="molecule type" value="Genomic_DNA"/>
</dbReference>
<comment type="caution">
    <text evidence="1">The sequence shown here is derived from an EMBL/GenBank/DDBJ whole genome shotgun (WGS) entry which is preliminary data.</text>
</comment>
<evidence type="ECO:0000313" key="1">
    <source>
        <dbReference type="EMBL" id="MBW0501194.1"/>
    </source>
</evidence>
<keyword evidence="2" id="KW-1185">Reference proteome</keyword>
<dbReference type="PANTHER" id="PTHR11439:SF489">
    <property type="entry name" value="RNA-DIRECTED DNA POLYMERASE"/>
    <property type="match status" value="1"/>
</dbReference>
<name>A0A9Q3DDE3_9BASI</name>
<organism evidence="1 2">
    <name type="scientific">Austropuccinia psidii MF-1</name>
    <dbReference type="NCBI Taxonomy" id="1389203"/>
    <lineage>
        <taxon>Eukaryota</taxon>
        <taxon>Fungi</taxon>
        <taxon>Dikarya</taxon>
        <taxon>Basidiomycota</taxon>
        <taxon>Pucciniomycotina</taxon>
        <taxon>Pucciniomycetes</taxon>
        <taxon>Pucciniales</taxon>
        <taxon>Sphaerophragmiaceae</taxon>
        <taxon>Austropuccinia</taxon>
    </lineage>
</organism>
<evidence type="ECO:0000313" key="2">
    <source>
        <dbReference type="Proteomes" id="UP000765509"/>
    </source>
</evidence>
<dbReference type="CDD" id="cd09272">
    <property type="entry name" value="RNase_HI_RT_Ty1"/>
    <property type="match status" value="1"/>
</dbReference>
<dbReference type="Proteomes" id="UP000765509">
    <property type="component" value="Unassembled WGS sequence"/>
</dbReference>
<proteinExistence type="predicted"/>
<dbReference type="AlphaFoldDB" id="A0A9Q3DDE3"/>
<dbReference type="OrthoDB" id="3255262at2759"/>
<gene>
    <name evidence="1" type="ORF">O181_040909</name>
</gene>
<sequence length="156" mass="17801">MGILISKLNESLEMKCFVEANWGGEGDQSTPGYIILHGINPIRWQSKRQTTIASSTSQAEYMALSFAAKEILWLYKLFLLILKNQIPVLLLDNHTSVGISTESMNREQTQHLIWEFNTINKFVATHKLNLKWVLTNEQMADILTKPLGCIKNAYFV</sequence>
<dbReference type="PANTHER" id="PTHR11439">
    <property type="entry name" value="GAG-POL-RELATED RETROTRANSPOSON"/>
    <property type="match status" value="1"/>
</dbReference>